<dbReference type="InterPro" id="IPR015375">
    <property type="entry name" value="NADH_PPase-like_N"/>
</dbReference>
<evidence type="ECO:0000259" key="11">
    <source>
        <dbReference type="PROSITE" id="PS51462"/>
    </source>
</evidence>
<dbReference type="GO" id="GO:0035529">
    <property type="term" value="F:NADH pyrophosphatase activity"/>
    <property type="evidence" value="ECO:0007669"/>
    <property type="project" value="TreeGrafter"/>
</dbReference>
<feature type="domain" description="Nudix hydrolase" evidence="11">
    <location>
        <begin position="375"/>
        <end position="503"/>
    </location>
</feature>
<dbReference type="PANTHER" id="PTHR42904">
    <property type="entry name" value="NUDIX HYDROLASE, NUDC SUBFAMILY"/>
    <property type="match status" value="1"/>
</dbReference>
<proteinExistence type="inferred from homology"/>
<accession>A0A6J7E7J7</accession>
<evidence type="ECO:0000256" key="4">
    <source>
        <dbReference type="ARBA" id="ARBA00012381"/>
    </source>
</evidence>
<evidence type="ECO:0000256" key="8">
    <source>
        <dbReference type="ARBA" id="ARBA00023027"/>
    </source>
</evidence>
<dbReference type="Gene3D" id="3.90.79.10">
    <property type="entry name" value="Nucleoside Triphosphate Pyrophosphohydrolase"/>
    <property type="match status" value="1"/>
</dbReference>
<dbReference type="GO" id="GO:0019677">
    <property type="term" value="P:NAD+ catabolic process"/>
    <property type="evidence" value="ECO:0007669"/>
    <property type="project" value="TreeGrafter"/>
</dbReference>
<dbReference type="Pfam" id="PF00293">
    <property type="entry name" value="NUDIX"/>
    <property type="match status" value="1"/>
</dbReference>
<comment type="cofactor">
    <cofactor evidence="1">
        <name>Mg(2+)</name>
        <dbReference type="ChEBI" id="CHEBI:18420"/>
    </cofactor>
</comment>
<keyword evidence="7" id="KW-0460">Magnesium</keyword>
<feature type="compositionally biased region" description="Acidic residues" evidence="10">
    <location>
        <begin position="28"/>
        <end position="38"/>
    </location>
</feature>
<dbReference type="GO" id="GO:0046872">
    <property type="term" value="F:metal ion binding"/>
    <property type="evidence" value="ECO:0007669"/>
    <property type="project" value="UniProtKB-KW"/>
</dbReference>
<comment type="catalytic activity">
    <reaction evidence="9">
        <text>a 5'-end NAD(+)-phospho-ribonucleoside in mRNA + H2O = a 5'-end phospho-adenosine-phospho-ribonucleoside in mRNA + beta-nicotinamide D-ribonucleotide + 2 H(+)</text>
        <dbReference type="Rhea" id="RHEA:60876"/>
        <dbReference type="Rhea" id="RHEA-COMP:15698"/>
        <dbReference type="Rhea" id="RHEA-COMP:15719"/>
        <dbReference type="ChEBI" id="CHEBI:14649"/>
        <dbReference type="ChEBI" id="CHEBI:15377"/>
        <dbReference type="ChEBI" id="CHEBI:15378"/>
        <dbReference type="ChEBI" id="CHEBI:144029"/>
        <dbReference type="ChEBI" id="CHEBI:144051"/>
    </reaction>
    <physiologicalReaction direction="left-to-right" evidence="9">
        <dbReference type="Rhea" id="RHEA:60877"/>
    </physiologicalReaction>
</comment>
<evidence type="ECO:0000256" key="5">
    <source>
        <dbReference type="ARBA" id="ARBA00022723"/>
    </source>
</evidence>
<dbReference type="EMBL" id="CAFBLS010000114">
    <property type="protein sequence ID" value="CAB4877100.1"/>
    <property type="molecule type" value="Genomic_DNA"/>
</dbReference>
<gene>
    <name evidence="12" type="ORF">UFOPK3402_01016</name>
</gene>
<dbReference type="GO" id="GO:0006742">
    <property type="term" value="P:NADP+ catabolic process"/>
    <property type="evidence" value="ECO:0007669"/>
    <property type="project" value="TreeGrafter"/>
</dbReference>
<evidence type="ECO:0000256" key="9">
    <source>
        <dbReference type="ARBA" id="ARBA00023679"/>
    </source>
</evidence>
<dbReference type="PROSITE" id="PS00893">
    <property type="entry name" value="NUDIX_BOX"/>
    <property type="match status" value="1"/>
</dbReference>
<evidence type="ECO:0000256" key="10">
    <source>
        <dbReference type="SAM" id="MobiDB-lite"/>
    </source>
</evidence>
<comment type="cofactor">
    <cofactor evidence="2">
        <name>Zn(2+)</name>
        <dbReference type="ChEBI" id="CHEBI:29105"/>
    </cofactor>
</comment>
<feature type="compositionally biased region" description="Basic and acidic residues" evidence="10">
    <location>
        <begin position="81"/>
        <end position="113"/>
    </location>
</feature>
<dbReference type="InterPro" id="IPR000086">
    <property type="entry name" value="NUDIX_hydrolase_dom"/>
</dbReference>
<dbReference type="SUPFAM" id="SSF55811">
    <property type="entry name" value="Nudix"/>
    <property type="match status" value="1"/>
</dbReference>
<sequence length="522" mass="57293">MEHEWREACGPHDDESGGRQPLVALPQDQDEQREDEVGEPLHRQRPRDEIPAALRVGPPLLHEKHVASEVQGGEPVAVERLAGDTRLSDHSNAGDHEHHEVHGVDASKPEPPELHGGLGMDLLTEPVEIGVREDETGKGEEEVDAQASDPKHVAEHRNGKQADRVQRALEVVEHDPRGGDEAHAGELANEHVHLRMVSRNYCWAVTNPRLLDDLLLSRSAMDRAAHRRIDVPWQAARRSDSSSLAMWVNGSATAVLAGGSAPSLVLTPLTAIDDLASLASLSFLGIDEDGRAYYAVHLESQEQGHPALPPQVEWSSLRRIGSGLSDLDAGLSVAAVALDNWRARTRWCTMCGKALSVEQAGWSLRCEDDSIDHFPRTDPAVIVLVRDPLDRALLGRHVDWPAGTYSTFAGFVEAGESAEAAVRRELAEETGVVIDPGTDDLMYLGSQPWPFPCSLMLGYHAWTAQTDITVDGEEIAEARWFTREELLEGCTDGSVRLPSSVSISRRLIERWYGSVLPGEWSR</sequence>
<dbReference type="CDD" id="cd03429">
    <property type="entry name" value="NUDIX_NADH_pyrophosphatase_Nudt13"/>
    <property type="match status" value="1"/>
</dbReference>
<evidence type="ECO:0000256" key="2">
    <source>
        <dbReference type="ARBA" id="ARBA00001947"/>
    </source>
</evidence>
<feature type="compositionally biased region" description="Basic and acidic residues" evidence="10">
    <location>
        <begin position="1"/>
        <end position="17"/>
    </location>
</feature>
<dbReference type="InterPro" id="IPR020084">
    <property type="entry name" value="NUDIX_hydrolase_CS"/>
</dbReference>
<dbReference type="Gene3D" id="3.90.79.20">
    <property type="match status" value="1"/>
</dbReference>
<evidence type="ECO:0000256" key="7">
    <source>
        <dbReference type="ARBA" id="ARBA00022842"/>
    </source>
</evidence>
<dbReference type="InterPro" id="IPR049734">
    <property type="entry name" value="NudC-like_C"/>
</dbReference>
<comment type="similarity">
    <text evidence="3">Belongs to the Nudix hydrolase family. NudC subfamily.</text>
</comment>
<dbReference type="PROSITE" id="PS51462">
    <property type="entry name" value="NUDIX"/>
    <property type="match status" value="1"/>
</dbReference>
<dbReference type="PANTHER" id="PTHR42904:SF6">
    <property type="entry name" value="NAD-CAPPED RNA HYDROLASE NUDT12"/>
    <property type="match status" value="1"/>
</dbReference>
<feature type="region of interest" description="Disordered" evidence="10">
    <location>
        <begin position="1"/>
        <end position="122"/>
    </location>
</feature>
<organism evidence="12">
    <name type="scientific">freshwater metagenome</name>
    <dbReference type="NCBI Taxonomy" id="449393"/>
    <lineage>
        <taxon>unclassified sequences</taxon>
        <taxon>metagenomes</taxon>
        <taxon>ecological metagenomes</taxon>
    </lineage>
</organism>
<evidence type="ECO:0000256" key="6">
    <source>
        <dbReference type="ARBA" id="ARBA00022801"/>
    </source>
</evidence>
<keyword evidence="6" id="KW-0378">Hydrolase</keyword>
<feature type="compositionally biased region" description="Basic and acidic residues" evidence="10">
    <location>
        <begin position="149"/>
        <end position="162"/>
    </location>
</feature>
<protein>
    <recommendedName>
        <fullName evidence="4">NAD(+) diphosphatase</fullName>
        <ecNumber evidence="4">3.6.1.22</ecNumber>
    </recommendedName>
</protein>
<reference evidence="12" key="1">
    <citation type="submission" date="2020-05" db="EMBL/GenBank/DDBJ databases">
        <authorList>
            <person name="Chiriac C."/>
            <person name="Salcher M."/>
            <person name="Ghai R."/>
            <person name="Kavagutti S V."/>
        </authorList>
    </citation>
    <scope>NUCLEOTIDE SEQUENCE</scope>
</reference>
<dbReference type="AlphaFoldDB" id="A0A6J7E7J7"/>
<dbReference type="EC" id="3.6.1.22" evidence="4"/>
<dbReference type="InterPro" id="IPR050241">
    <property type="entry name" value="NAD-cap_RNA_hydrolase_NudC"/>
</dbReference>
<dbReference type="InterPro" id="IPR015797">
    <property type="entry name" value="NUDIX_hydrolase-like_dom_sf"/>
</dbReference>
<evidence type="ECO:0000313" key="12">
    <source>
        <dbReference type="EMBL" id="CAB4877100.1"/>
    </source>
</evidence>
<evidence type="ECO:0000256" key="1">
    <source>
        <dbReference type="ARBA" id="ARBA00001946"/>
    </source>
</evidence>
<feature type="region of interest" description="Disordered" evidence="10">
    <location>
        <begin position="134"/>
        <end position="162"/>
    </location>
</feature>
<name>A0A6J7E7J7_9ZZZZ</name>
<feature type="compositionally biased region" description="Basic and acidic residues" evidence="10">
    <location>
        <begin position="39"/>
        <end position="50"/>
    </location>
</feature>
<keyword evidence="5" id="KW-0479">Metal-binding</keyword>
<dbReference type="GO" id="GO:0005829">
    <property type="term" value="C:cytosol"/>
    <property type="evidence" value="ECO:0007669"/>
    <property type="project" value="TreeGrafter"/>
</dbReference>
<evidence type="ECO:0000256" key="3">
    <source>
        <dbReference type="ARBA" id="ARBA00009595"/>
    </source>
</evidence>
<keyword evidence="8" id="KW-0520">NAD</keyword>
<dbReference type="NCBIfam" id="NF001299">
    <property type="entry name" value="PRK00241.1"/>
    <property type="match status" value="1"/>
</dbReference>
<dbReference type="Pfam" id="PF09296">
    <property type="entry name" value="NUDIX-like"/>
    <property type="match status" value="1"/>
</dbReference>